<feature type="domain" description="RCK N-terminal" evidence="20">
    <location>
        <begin position="359"/>
        <end position="501"/>
    </location>
</feature>
<evidence type="ECO:0000313" key="22">
    <source>
        <dbReference type="Proteomes" id="UP000192578"/>
    </source>
</evidence>
<protein>
    <recommendedName>
        <fullName evidence="16">BK channel</fullName>
    </recommendedName>
</protein>
<keyword evidence="9" id="KW-0460">Magnesium</keyword>
<evidence type="ECO:0000256" key="2">
    <source>
        <dbReference type="ARBA" id="ARBA00022448"/>
    </source>
</evidence>
<feature type="transmembrane region" description="Helical" evidence="19">
    <location>
        <begin position="250"/>
        <end position="271"/>
    </location>
</feature>
<dbReference type="Gene3D" id="1.20.120.350">
    <property type="entry name" value="Voltage-gated potassium channels. Chain C"/>
    <property type="match status" value="1"/>
</dbReference>
<feature type="transmembrane region" description="Helical" evidence="19">
    <location>
        <begin position="205"/>
        <end position="230"/>
    </location>
</feature>
<keyword evidence="8" id="KW-0106">Calcium</keyword>
<accession>A0A1W0X8K7</accession>
<evidence type="ECO:0000256" key="1">
    <source>
        <dbReference type="ARBA" id="ARBA00004651"/>
    </source>
</evidence>
<dbReference type="GO" id="GO:0034702">
    <property type="term" value="C:monoatomic ion channel complex"/>
    <property type="evidence" value="ECO:0007669"/>
    <property type="project" value="UniProtKB-KW"/>
</dbReference>
<dbReference type="Proteomes" id="UP000192578">
    <property type="component" value="Unassembled WGS sequence"/>
</dbReference>
<name>A0A1W0X8K7_HYPEX</name>
<dbReference type="PRINTS" id="PR01449">
    <property type="entry name" value="BKCHANNELA"/>
</dbReference>
<feature type="region of interest" description="Disordered" evidence="18">
    <location>
        <begin position="736"/>
        <end position="756"/>
    </location>
</feature>
<keyword evidence="12 19" id="KW-1133">Transmembrane helix</keyword>
<feature type="transmembrane region" description="Helical" evidence="19">
    <location>
        <begin position="33"/>
        <end position="55"/>
    </location>
</feature>
<dbReference type="InterPro" id="IPR048735">
    <property type="entry name" value="Slowpoke-like_C"/>
</dbReference>
<evidence type="ECO:0000256" key="19">
    <source>
        <dbReference type="SAM" id="Phobius"/>
    </source>
</evidence>
<feature type="transmembrane region" description="Helical" evidence="19">
    <location>
        <begin position="113"/>
        <end position="134"/>
    </location>
</feature>
<reference evidence="22" key="1">
    <citation type="submission" date="2017-01" db="EMBL/GenBank/DDBJ databases">
        <title>Comparative genomics of anhydrobiosis in the tardigrade Hypsibius dujardini.</title>
        <authorList>
            <person name="Yoshida Y."/>
            <person name="Koutsovoulos G."/>
            <person name="Laetsch D."/>
            <person name="Stevens L."/>
            <person name="Kumar S."/>
            <person name="Horikawa D."/>
            <person name="Ishino K."/>
            <person name="Komine S."/>
            <person name="Tomita M."/>
            <person name="Blaxter M."/>
            <person name="Arakawa K."/>
        </authorList>
    </citation>
    <scope>NUCLEOTIDE SEQUENCE [LARGE SCALE GENOMIC DNA]</scope>
    <source>
        <strain evidence="22">Z151</strain>
    </source>
</reference>
<evidence type="ECO:0000256" key="16">
    <source>
        <dbReference type="ARBA" id="ARBA00029579"/>
    </source>
</evidence>
<dbReference type="InterPro" id="IPR027359">
    <property type="entry name" value="Volt_channel_dom_sf"/>
</dbReference>
<evidence type="ECO:0000256" key="12">
    <source>
        <dbReference type="ARBA" id="ARBA00022989"/>
    </source>
</evidence>
<evidence type="ECO:0000256" key="9">
    <source>
        <dbReference type="ARBA" id="ARBA00022842"/>
    </source>
</evidence>
<dbReference type="GO" id="GO:0060072">
    <property type="term" value="F:large conductance calcium-activated potassium channel activity"/>
    <property type="evidence" value="ECO:0007669"/>
    <property type="project" value="TreeGrafter"/>
</dbReference>
<feature type="transmembrane region" description="Helical" evidence="19">
    <location>
        <begin position="319"/>
        <end position="340"/>
    </location>
</feature>
<keyword evidence="4" id="KW-0633">Potassium transport</keyword>
<dbReference type="InterPro" id="IPR047871">
    <property type="entry name" value="K_chnl_Slo-like"/>
</dbReference>
<evidence type="ECO:0000256" key="17">
    <source>
        <dbReference type="ARBA" id="ARBA00034430"/>
    </source>
</evidence>
<keyword evidence="13" id="KW-0406">Ion transport</keyword>
<evidence type="ECO:0000256" key="4">
    <source>
        <dbReference type="ARBA" id="ARBA00022538"/>
    </source>
</evidence>
<dbReference type="PROSITE" id="PS51201">
    <property type="entry name" value="RCK_N"/>
    <property type="match status" value="2"/>
</dbReference>
<dbReference type="InterPro" id="IPR003929">
    <property type="entry name" value="K_chnl_BK_asu"/>
</dbReference>
<dbReference type="PANTHER" id="PTHR10027:SF33">
    <property type="entry name" value="CALCIUM-ACTIVATED POTASSIUM CHANNEL SUBUNIT ALPHA-1-RELATED"/>
    <property type="match status" value="1"/>
</dbReference>
<proteinExistence type="predicted"/>
<keyword evidence="6" id="KW-0479">Metal-binding</keyword>
<evidence type="ECO:0000256" key="18">
    <source>
        <dbReference type="SAM" id="MobiDB-lite"/>
    </source>
</evidence>
<evidence type="ECO:0000256" key="13">
    <source>
        <dbReference type="ARBA" id="ARBA00023065"/>
    </source>
</evidence>
<dbReference type="GO" id="GO:0045211">
    <property type="term" value="C:postsynaptic membrane"/>
    <property type="evidence" value="ECO:0007669"/>
    <property type="project" value="TreeGrafter"/>
</dbReference>
<keyword evidence="14 19" id="KW-0472">Membrane</keyword>
<evidence type="ECO:0000256" key="15">
    <source>
        <dbReference type="ARBA" id="ARBA00023303"/>
    </source>
</evidence>
<keyword evidence="5 19" id="KW-0812">Transmembrane</keyword>
<dbReference type="InterPro" id="IPR013099">
    <property type="entry name" value="K_chnl_dom"/>
</dbReference>
<dbReference type="Pfam" id="PF22614">
    <property type="entry name" value="Slo-like_RCK"/>
    <property type="match status" value="2"/>
</dbReference>
<gene>
    <name evidence="21" type="ORF">BV898_02225</name>
</gene>
<feature type="transmembrane region" description="Helical" evidence="19">
    <location>
        <begin position="167"/>
        <end position="185"/>
    </location>
</feature>
<organism evidence="21 22">
    <name type="scientific">Hypsibius exemplaris</name>
    <name type="common">Freshwater tardigrade</name>
    <dbReference type="NCBI Taxonomy" id="2072580"/>
    <lineage>
        <taxon>Eukaryota</taxon>
        <taxon>Metazoa</taxon>
        <taxon>Ecdysozoa</taxon>
        <taxon>Tardigrada</taxon>
        <taxon>Eutardigrada</taxon>
        <taxon>Parachela</taxon>
        <taxon>Hypsibioidea</taxon>
        <taxon>Hypsibiidae</taxon>
        <taxon>Hypsibius</taxon>
    </lineage>
</organism>
<dbReference type="PRINTS" id="PR00169">
    <property type="entry name" value="KCHANNEL"/>
</dbReference>
<dbReference type="OrthoDB" id="10035564at2759"/>
<dbReference type="Gene3D" id="1.10.287.70">
    <property type="match status" value="1"/>
</dbReference>
<evidence type="ECO:0000256" key="7">
    <source>
        <dbReference type="ARBA" id="ARBA00022826"/>
    </source>
</evidence>
<dbReference type="SUPFAM" id="SSF51735">
    <property type="entry name" value="NAD(P)-binding Rossmann-fold domains"/>
    <property type="match status" value="1"/>
</dbReference>
<keyword evidence="11" id="KW-0630">Potassium</keyword>
<evidence type="ECO:0000256" key="6">
    <source>
        <dbReference type="ARBA" id="ARBA00022723"/>
    </source>
</evidence>
<feature type="transmembrane region" description="Helical" evidence="19">
    <location>
        <begin position="291"/>
        <end position="307"/>
    </location>
</feature>
<comment type="subcellular location">
    <subcellularLocation>
        <location evidence="1">Cell membrane</location>
        <topology evidence="1">Multi-pass membrane protein</topology>
    </subcellularLocation>
</comment>
<feature type="domain" description="RCK N-terminal" evidence="20">
    <location>
        <begin position="801"/>
        <end position="945"/>
    </location>
</feature>
<comment type="catalytic activity">
    <reaction evidence="17">
        <text>K(+)(in) = K(+)(out)</text>
        <dbReference type="Rhea" id="RHEA:29463"/>
        <dbReference type="ChEBI" id="CHEBI:29103"/>
    </reaction>
</comment>
<keyword evidence="7" id="KW-0631">Potassium channel</keyword>
<keyword evidence="22" id="KW-1185">Reference proteome</keyword>
<evidence type="ECO:0000256" key="3">
    <source>
        <dbReference type="ARBA" id="ARBA00022475"/>
    </source>
</evidence>
<sequence length="1146" mass="128007">MATMNSTNNTQPPADRLKIPCTELPDQMLDPWWMLKFLLSSALAPFGIFILVVAYGRWISLRKKFTGPQNVAHEPDGSSHAVPDSLNRTVERPRDLLGELQIRAQNLTSTTNIWAQILNLLVFFASMIVYVIYLFEVSNRNTACLCILGLSGELLLGSIFEDNVAMLELGLHCFFIIHFLVRFTASHQKLWFILDPYTIVDYLTIPPAFVSICLNLSWTGFRFVRILHLFSVPDFLQYIGTLRNRTEMRFCQLICTSLSVLLAAAGLFHLLENSTDLFNEADVIREKALSYWEYVYFCIVTAGTVGYGDIKCITSQGRIFNAIFIIFTLAVVASILPDIFRIIANRKKYGGHYSEHGGKKHIVVCGNINFISAGGFLKEFLHKDRGSCDIKVIFMDLREPDIEMEGLLKRHFTDVEYLQGSAMHSHDLKRAKAEGCEACIIAANKYCIDPDAEDAANIMRVISIKNYHSSTRVIVELMQYHNKAYLLNIPSWNWKSGDEVVCLAELKLGLIAQSCIAPGFSTLMANLFTSRSFSTNDKTTSIDSYGGWKSEYLRGTGMEMYSEILSQAFVGLTFAEAAEICLLKLDILLIAVSFWDPGVDDYAMDINPKPSLAIEPRTQGFFIADSAGDVQRAASYCGLCHVNIHRIEMIKKCGCRPFTNNNRKMPIQVMSKPSSPKFSEKAGRRMSVMQGKTKEEKVEIFIQNYPSTPTMKRAYELLEPHPGTYLVVPLQNKYKSLSESSNDSGGDVSLHPSEPDPELAALNEQIENCKFDSTGMFHWCAPRPFESALIDRYAAAKKQFYGHVVVGIFADANSPLIGLNSLVMPLRSSNFGYAELKQIVFLGNIDYLSREWKNLYNFPKITIIKGTALSRADLRALSIHSCSMCVILTAKVPHTNDSNLTDKEVIMASLNIKAMDCEPRVTSVASRPVSTGPVSGRGSQVFQVPKKHRSGTRIPMITDLFNDPNVQFLDPDDDDDDPDTGFFATEPFACGTAFTASVLDSLMSMVYFNPSAFRVIRALIFGGASSELEEILAEGAGLIGGAQLSDPDNRNRSYITQIRLTDALFVEYANQTFGELFVRVLYKYGILCLGIFRLFAEHPAGSPSKRYVITKPAPNNRLRESDYIFALMQSDFGAATKEVAINNNST</sequence>
<keyword evidence="10" id="KW-0851">Voltage-gated channel</keyword>
<dbReference type="FunFam" id="3.40.50.720:FF:000005">
    <property type="entry name" value="calcium-activated potassium channel subunit alpha-1 isoform X6"/>
    <property type="match status" value="1"/>
</dbReference>
<evidence type="ECO:0000256" key="5">
    <source>
        <dbReference type="ARBA" id="ARBA00022692"/>
    </source>
</evidence>
<dbReference type="Pfam" id="PF21014">
    <property type="entry name" value="Slowpoke_C"/>
    <property type="match status" value="1"/>
</dbReference>
<keyword evidence="2" id="KW-0813">Transport</keyword>
<comment type="caution">
    <text evidence="21">The sequence shown here is derived from an EMBL/GenBank/DDBJ whole genome shotgun (WGS) entry which is preliminary data.</text>
</comment>
<dbReference type="PANTHER" id="PTHR10027">
    <property type="entry name" value="CALCIUM-ACTIVATED POTASSIUM CHANNEL ALPHA CHAIN"/>
    <property type="match status" value="1"/>
</dbReference>
<dbReference type="GO" id="GO:0046872">
    <property type="term" value="F:metal ion binding"/>
    <property type="evidence" value="ECO:0007669"/>
    <property type="project" value="UniProtKB-KW"/>
</dbReference>
<evidence type="ECO:0000256" key="8">
    <source>
        <dbReference type="ARBA" id="ARBA00022837"/>
    </source>
</evidence>
<keyword evidence="3" id="KW-1003">Cell membrane</keyword>
<keyword evidence="15 21" id="KW-0407">Ion channel</keyword>
<dbReference type="Gene3D" id="3.40.50.720">
    <property type="entry name" value="NAD(P)-binding Rossmann-like Domain"/>
    <property type="match status" value="2"/>
</dbReference>
<dbReference type="EMBL" id="MTYJ01000009">
    <property type="protein sequence ID" value="OQV23876.1"/>
    <property type="molecule type" value="Genomic_DNA"/>
</dbReference>
<evidence type="ECO:0000256" key="11">
    <source>
        <dbReference type="ARBA" id="ARBA00022958"/>
    </source>
</evidence>
<evidence type="ECO:0000259" key="20">
    <source>
        <dbReference type="PROSITE" id="PS51201"/>
    </source>
</evidence>
<dbReference type="SUPFAM" id="SSF81324">
    <property type="entry name" value="Voltage-gated potassium channels"/>
    <property type="match status" value="1"/>
</dbReference>
<evidence type="ECO:0000256" key="14">
    <source>
        <dbReference type="ARBA" id="ARBA00023136"/>
    </source>
</evidence>
<dbReference type="Pfam" id="PF03493">
    <property type="entry name" value="BK_channel_a"/>
    <property type="match status" value="1"/>
</dbReference>
<dbReference type="Pfam" id="PF07885">
    <property type="entry name" value="Ion_trans_2"/>
    <property type="match status" value="1"/>
</dbReference>
<evidence type="ECO:0000256" key="10">
    <source>
        <dbReference type="ARBA" id="ARBA00022882"/>
    </source>
</evidence>
<dbReference type="InterPro" id="IPR003148">
    <property type="entry name" value="RCK_N"/>
</dbReference>
<evidence type="ECO:0000313" key="21">
    <source>
        <dbReference type="EMBL" id="OQV23876.1"/>
    </source>
</evidence>
<dbReference type="FunFam" id="1.10.287.70:FF:000015">
    <property type="entry name" value="Calcium-activated potassium channel subunit alpha-1 isoform X7"/>
    <property type="match status" value="1"/>
</dbReference>
<dbReference type="AlphaFoldDB" id="A0A1W0X8K7"/>
<dbReference type="InterPro" id="IPR036291">
    <property type="entry name" value="NAD(P)-bd_dom_sf"/>
</dbReference>